<dbReference type="SUPFAM" id="SSF52540">
    <property type="entry name" value="P-loop containing nucleoside triphosphate hydrolases"/>
    <property type="match status" value="1"/>
</dbReference>
<name>A0A0A2T9J2_9GAMM</name>
<dbReference type="OrthoDB" id="3322489at2"/>
<protein>
    <recommendedName>
        <fullName evidence="1">Endonuclease GajA/Old nuclease/RecF-like AAA domain-containing protein</fullName>
    </recommendedName>
</protein>
<dbReference type="InterPro" id="IPR051396">
    <property type="entry name" value="Bact_Antivir_Def_Nuclease"/>
</dbReference>
<keyword evidence="3" id="KW-1185">Reference proteome</keyword>
<dbReference type="AlphaFoldDB" id="A0A0A2T9J2"/>
<dbReference type="CDD" id="cd00267">
    <property type="entry name" value="ABC_ATPase"/>
    <property type="match status" value="1"/>
</dbReference>
<dbReference type="InterPro" id="IPR027417">
    <property type="entry name" value="P-loop_NTPase"/>
</dbReference>
<organism evidence="2 3">
    <name type="scientific">Legionella norrlandica</name>
    <dbReference type="NCBI Taxonomy" id="1498499"/>
    <lineage>
        <taxon>Bacteria</taxon>
        <taxon>Pseudomonadati</taxon>
        <taxon>Pseudomonadota</taxon>
        <taxon>Gammaproteobacteria</taxon>
        <taxon>Legionellales</taxon>
        <taxon>Legionellaceae</taxon>
        <taxon>Legionella</taxon>
    </lineage>
</organism>
<accession>A0A0A2T9J2</accession>
<dbReference type="PANTHER" id="PTHR43581">
    <property type="entry name" value="ATP/GTP PHOSPHATASE"/>
    <property type="match status" value="1"/>
</dbReference>
<evidence type="ECO:0000259" key="1">
    <source>
        <dbReference type="Pfam" id="PF13175"/>
    </source>
</evidence>
<dbReference type="Proteomes" id="UP000054422">
    <property type="component" value="Unassembled WGS sequence"/>
</dbReference>
<dbReference type="Gene3D" id="3.40.50.300">
    <property type="entry name" value="P-loop containing nucleotide triphosphate hydrolases"/>
    <property type="match status" value="1"/>
</dbReference>
<dbReference type="Pfam" id="PF13175">
    <property type="entry name" value="AAA_15"/>
    <property type="match status" value="1"/>
</dbReference>
<dbReference type="PANTHER" id="PTHR43581:SF4">
    <property type="entry name" value="ATP_GTP PHOSPHATASE"/>
    <property type="match status" value="1"/>
</dbReference>
<comment type="caution">
    <text evidence="2">The sequence shown here is derived from an EMBL/GenBank/DDBJ whole genome shotgun (WGS) entry which is preliminary data.</text>
</comment>
<sequence length="370" mass="42568">MYFNKLNKLLDNIEVKRSGSIFKIYKKGTDQELNPNEISSGESELISLGIECLVFEKECNKEKQNILFLDEPDVHLHPDLQARLCNFIRELVSNKNAIIFLATHSTAILGALEDFEGTHIEFMIAGQKELNFKKISDEYRKILPIFGAHPLSNLFNQSPILLVEGEDDERIWQQAIRTSNKKLKLYPCSTDGISNMPAYEQDIEQIIMAVYDDASAFSLRDKDENTSNIEDLKKIKRFILNCRAAENLLLTDQVLETLDLTWDELVRRIETWLSNKQSHPHYQVMLNFKDSGYDRQNFNLKEIRNDLMYLIEKPVSWEVAIGKTIGKLVAKDELKKNTAPNSHDIAAYLGERLVEILITNKDSNISNKVN</sequence>
<reference evidence="2 3" key="1">
    <citation type="submission" date="2014-05" db="EMBL/GenBank/DDBJ databases">
        <authorList>
            <person name="Rizzardi K."/>
            <person name="Winiecka-Krusnell J."/>
            <person name="Ramliden M."/>
            <person name="Alm E."/>
            <person name="Andersson S."/>
            <person name="Byfors S."/>
        </authorList>
    </citation>
    <scope>NUCLEOTIDE SEQUENCE [LARGE SCALE GENOMIC DNA]</scope>
    <source>
        <strain evidence="2 3">LEGN</strain>
    </source>
</reference>
<dbReference type="RefSeq" id="WP_035887225.1">
    <property type="nucleotide sequence ID" value="NZ_JNCF01000005.1"/>
</dbReference>
<evidence type="ECO:0000313" key="3">
    <source>
        <dbReference type="Proteomes" id="UP000054422"/>
    </source>
</evidence>
<dbReference type="STRING" id="1498499.EP47_08035"/>
<feature type="domain" description="Endonuclease GajA/Old nuclease/RecF-like AAA" evidence="1">
    <location>
        <begin position="4"/>
        <end position="108"/>
    </location>
</feature>
<proteinExistence type="predicted"/>
<gene>
    <name evidence="2" type="ORF">EP47_08035</name>
</gene>
<evidence type="ECO:0000313" key="2">
    <source>
        <dbReference type="EMBL" id="KGP64088.1"/>
    </source>
</evidence>
<dbReference type="InterPro" id="IPR041685">
    <property type="entry name" value="AAA_GajA/Old/RecF-like"/>
</dbReference>
<dbReference type="EMBL" id="JNCF01000005">
    <property type="protein sequence ID" value="KGP64088.1"/>
    <property type="molecule type" value="Genomic_DNA"/>
</dbReference>